<sequence>MKIDNTYITAAKFLLEIDSIFISIDELKEKLNIGYNHASAILEDLATRGIVDQGEFINEKWVFVIDKEKLGLFLLVNDPIFKTRVDEKSELTSSSNGFLYTLIFILIAAPLFYLFLTFIFGDKKKEIDYCNSEERAYLASTNMVRNTLKSPSSAKFPHYTEVEIYPAGQCSFQIKSYVDAKNGFGAMIRKPYLTVVTYDEKTQSYLQKSLNFE</sequence>
<keyword evidence="1" id="KW-1133">Transmembrane helix</keyword>
<organism evidence="2">
    <name type="scientific">Siphoviridae sp. ctOqH1</name>
    <dbReference type="NCBI Taxonomy" id="2826316"/>
    <lineage>
        <taxon>Viruses</taxon>
        <taxon>Duplodnaviria</taxon>
        <taxon>Heunggongvirae</taxon>
        <taxon>Uroviricota</taxon>
        <taxon>Caudoviricetes</taxon>
    </lineage>
</organism>
<reference evidence="2" key="1">
    <citation type="journal article" date="2021" name="Proc. Natl. Acad. Sci. U.S.A.">
        <title>A Catalog of Tens of Thousands of Viruses from Human Metagenomes Reveals Hidden Associations with Chronic Diseases.</title>
        <authorList>
            <person name="Tisza M.J."/>
            <person name="Buck C.B."/>
        </authorList>
    </citation>
    <scope>NUCLEOTIDE SEQUENCE</scope>
    <source>
        <strain evidence="2">CtOqH1</strain>
    </source>
</reference>
<accession>A0A8S5NAR8</accession>
<keyword evidence="1" id="KW-0472">Membrane</keyword>
<proteinExistence type="predicted"/>
<name>A0A8S5NAR8_9CAUD</name>
<dbReference type="EMBL" id="BK015121">
    <property type="protein sequence ID" value="DAD91745.1"/>
    <property type="molecule type" value="Genomic_DNA"/>
</dbReference>
<evidence type="ECO:0000313" key="2">
    <source>
        <dbReference type="EMBL" id="DAD91745.1"/>
    </source>
</evidence>
<dbReference type="InterPro" id="IPR036388">
    <property type="entry name" value="WH-like_DNA-bd_sf"/>
</dbReference>
<feature type="transmembrane region" description="Helical" evidence="1">
    <location>
        <begin position="98"/>
        <end position="120"/>
    </location>
</feature>
<dbReference type="InterPro" id="IPR036390">
    <property type="entry name" value="WH_DNA-bd_sf"/>
</dbReference>
<keyword evidence="1" id="KW-0812">Transmembrane</keyword>
<dbReference type="Gene3D" id="1.10.10.10">
    <property type="entry name" value="Winged helix-like DNA-binding domain superfamily/Winged helix DNA-binding domain"/>
    <property type="match status" value="1"/>
</dbReference>
<evidence type="ECO:0000256" key="1">
    <source>
        <dbReference type="SAM" id="Phobius"/>
    </source>
</evidence>
<protein>
    <submittedName>
        <fullName evidence="2">Ftsk gamma domain</fullName>
    </submittedName>
</protein>
<dbReference type="SUPFAM" id="SSF46785">
    <property type="entry name" value="Winged helix' DNA-binding domain"/>
    <property type="match status" value="1"/>
</dbReference>